<evidence type="ECO:0000256" key="9">
    <source>
        <dbReference type="ARBA" id="ARBA00038867"/>
    </source>
</evidence>
<evidence type="ECO:0000256" key="1">
    <source>
        <dbReference type="ARBA" id="ARBA00004141"/>
    </source>
</evidence>
<dbReference type="GO" id="GO:0030258">
    <property type="term" value="P:lipid modification"/>
    <property type="evidence" value="ECO:0007669"/>
    <property type="project" value="TreeGrafter"/>
</dbReference>
<evidence type="ECO:0000256" key="12">
    <source>
        <dbReference type="SAM" id="Phobius"/>
    </source>
</evidence>
<dbReference type="InterPro" id="IPR049941">
    <property type="entry name" value="LPLAT_7/PORCN-like"/>
</dbReference>
<sequence length="544" mass="61833">MGDLQGNPYGFNYDDLLISMISGAEEDFRHFDYDDGGSIDGEDWEDQTGRWHSQPYASLSSSWWEDLCPFAQNIILQVLPNMLFSLTVCLLWRISFLVLTRCPSERGVGDPQHSKRRLPIWREAVLHALSIALGILLLGHYFGAQCTLPIAFIVTLGLLQSSLRFLPHTTLSSTVHPTMSASPSGWSRDVVLITLSCLAVQLYGEFFMVPEDWHSIRGTVMVIIMKAICATSTAQGRSSFKPSDVFLQFLSWCGYAFSPGSIIFGPWFGYRDYLDILCFPYQPRFSFLNDVARACVSCFCCLGCIIYSTYLSSITYSSYWTTYRWINAFVQSQSFRFSHYFVCFFSQSLQELIGFSTITGPPSHQGGRLAKCANPVAVEFPRSLVDVVIHWNFPIHIWLKQFVYKPTRKFGQLPALLLTYAFSSLLHGLNFQLAAVLFSIGIYAYIEFVFRQRLSELLSTCTGARPCPDNCGHARKKGFLIYLINLAFSVLAIFHLAYLAVMFDASEQQARGYTMFHVFSKWSHLHFMSHIVAMLTYLAYIFIK</sequence>
<evidence type="ECO:0000256" key="2">
    <source>
        <dbReference type="ARBA" id="ARBA00022679"/>
    </source>
</evidence>
<comment type="catalytic activity">
    <reaction evidence="11">
        <text>[Wnt protein]-L-serine + (9Z)-hexadecenoyl-CoA = [Wnt protein]-O-(9Z)-hexadecenoyl-L-serine + CoA</text>
        <dbReference type="Rhea" id="RHEA:45336"/>
        <dbReference type="Rhea" id="RHEA-COMP:11170"/>
        <dbReference type="Rhea" id="RHEA-COMP:11171"/>
        <dbReference type="ChEBI" id="CHEBI:29999"/>
        <dbReference type="ChEBI" id="CHEBI:57287"/>
        <dbReference type="ChEBI" id="CHEBI:61540"/>
        <dbReference type="ChEBI" id="CHEBI:85189"/>
        <dbReference type="EC" id="2.3.1.250"/>
    </reaction>
</comment>
<comment type="subcellular location">
    <subcellularLocation>
        <location evidence="1">Membrane</location>
        <topology evidence="1">Multi-pass membrane protein</topology>
    </subcellularLocation>
</comment>
<keyword evidence="7" id="KW-0012">Acyltransferase</keyword>
<gene>
    <name evidence="13" type="primary">PORCN</name>
    <name evidence="13" type="ORF">TR167479</name>
</gene>
<dbReference type="GO" id="GO:1990698">
    <property type="term" value="F:palmitoleoyltransferase activity"/>
    <property type="evidence" value="ECO:0007669"/>
    <property type="project" value="UniProtKB-EC"/>
</dbReference>
<feature type="transmembrane region" description="Helical" evidence="12">
    <location>
        <begin position="74"/>
        <end position="99"/>
    </location>
</feature>
<evidence type="ECO:0000256" key="7">
    <source>
        <dbReference type="ARBA" id="ARBA00023315"/>
    </source>
</evidence>
<evidence type="ECO:0000256" key="8">
    <source>
        <dbReference type="ARBA" id="ARBA00038269"/>
    </source>
</evidence>
<evidence type="ECO:0000256" key="4">
    <source>
        <dbReference type="ARBA" id="ARBA00022692"/>
    </source>
</evidence>
<dbReference type="InterPro" id="IPR004299">
    <property type="entry name" value="MBOAT_fam"/>
</dbReference>
<dbReference type="AlphaFoldDB" id="A0A0X3PKJ0"/>
<feature type="transmembrane region" description="Helical" evidence="12">
    <location>
        <begin position="523"/>
        <end position="543"/>
    </location>
</feature>
<feature type="transmembrane region" description="Helical" evidence="12">
    <location>
        <begin position="246"/>
        <end position="270"/>
    </location>
</feature>
<reference evidence="13" key="1">
    <citation type="submission" date="2016-01" db="EMBL/GenBank/DDBJ databases">
        <title>Reference transcriptome for the parasite Schistocephalus solidus: insights into the molecular evolution of parasitism.</title>
        <authorList>
            <person name="Hebert F.O."/>
            <person name="Grambauer S."/>
            <person name="Barber I."/>
            <person name="Landry C.R."/>
            <person name="Aubin-Horth N."/>
        </authorList>
    </citation>
    <scope>NUCLEOTIDE SEQUENCE</scope>
</reference>
<feature type="transmembrane region" description="Helical" evidence="12">
    <location>
        <begin position="120"/>
        <end position="142"/>
    </location>
</feature>
<dbReference type="InterPro" id="IPR018247">
    <property type="entry name" value="EF_Hand_1_Ca_BS"/>
</dbReference>
<proteinExistence type="inferred from homology"/>
<evidence type="ECO:0000256" key="3">
    <source>
        <dbReference type="ARBA" id="ARBA00022687"/>
    </source>
</evidence>
<evidence type="ECO:0000313" key="13">
    <source>
        <dbReference type="EMBL" id="JAP52178.1"/>
    </source>
</evidence>
<feature type="transmembrane region" description="Helical" evidence="12">
    <location>
        <begin position="433"/>
        <end position="450"/>
    </location>
</feature>
<evidence type="ECO:0000256" key="10">
    <source>
        <dbReference type="ARBA" id="ARBA00040371"/>
    </source>
</evidence>
<evidence type="ECO:0000256" key="11">
    <source>
        <dbReference type="ARBA" id="ARBA00047978"/>
    </source>
</evidence>
<feature type="transmembrane region" description="Helical" evidence="12">
    <location>
        <begin position="479"/>
        <end position="503"/>
    </location>
</feature>
<dbReference type="PANTHER" id="PTHR13906">
    <property type="entry name" value="PORCUPINE"/>
    <property type="match status" value="1"/>
</dbReference>
<keyword evidence="6 12" id="KW-0472">Membrane</keyword>
<evidence type="ECO:0000256" key="5">
    <source>
        <dbReference type="ARBA" id="ARBA00022989"/>
    </source>
</evidence>
<name>A0A0X3PKJ0_SCHSO</name>
<keyword evidence="3" id="KW-0879">Wnt signaling pathway</keyword>
<dbReference type="GO" id="GO:0016020">
    <property type="term" value="C:membrane"/>
    <property type="evidence" value="ECO:0007669"/>
    <property type="project" value="UniProtKB-SubCell"/>
</dbReference>
<accession>A0A0X3PKJ0</accession>
<dbReference type="EC" id="2.3.1.250" evidence="9"/>
<dbReference type="GO" id="GO:0005783">
    <property type="term" value="C:endoplasmic reticulum"/>
    <property type="evidence" value="ECO:0007669"/>
    <property type="project" value="TreeGrafter"/>
</dbReference>
<dbReference type="Pfam" id="PF03062">
    <property type="entry name" value="MBOAT"/>
    <property type="match status" value="1"/>
</dbReference>
<dbReference type="GO" id="GO:0016055">
    <property type="term" value="P:Wnt signaling pathway"/>
    <property type="evidence" value="ECO:0007669"/>
    <property type="project" value="UniProtKB-KW"/>
</dbReference>
<feature type="transmembrane region" description="Helical" evidence="12">
    <location>
        <begin position="290"/>
        <end position="310"/>
    </location>
</feature>
<evidence type="ECO:0000256" key="6">
    <source>
        <dbReference type="ARBA" id="ARBA00023136"/>
    </source>
</evidence>
<dbReference type="PANTHER" id="PTHR13906:SF12">
    <property type="entry name" value="PROTEIN-SERINE O-PALMITOLEOYLTRANSFERASE PORCUPINE"/>
    <property type="match status" value="1"/>
</dbReference>
<dbReference type="GO" id="GO:0061355">
    <property type="term" value="P:Wnt protein secretion"/>
    <property type="evidence" value="ECO:0007669"/>
    <property type="project" value="TreeGrafter"/>
</dbReference>
<keyword evidence="2 13" id="KW-0808">Transferase</keyword>
<organism evidence="13">
    <name type="scientific">Schistocephalus solidus</name>
    <name type="common">Tapeworm</name>
    <dbReference type="NCBI Taxonomy" id="70667"/>
    <lineage>
        <taxon>Eukaryota</taxon>
        <taxon>Metazoa</taxon>
        <taxon>Spiralia</taxon>
        <taxon>Lophotrochozoa</taxon>
        <taxon>Platyhelminthes</taxon>
        <taxon>Cestoda</taxon>
        <taxon>Eucestoda</taxon>
        <taxon>Diphyllobothriidea</taxon>
        <taxon>Diphyllobothriidae</taxon>
        <taxon>Schistocephalus</taxon>
    </lineage>
</organism>
<dbReference type="EMBL" id="GEEE01011047">
    <property type="protein sequence ID" value="JAP52178.1"/>
    <property type="molecule type" value="Transcribed_RNA"/>
</dbReference>
<dbReference type="GO" id="GO:0017147">
    <property type="term" value="F:Wnt-protein binding"/>
    <property type="evidence" value="ECO:0007669"/>
    <property type="project" value="TreeGrafter"/>
</dbReference>
<dbReference type="PROSITE" id="PS00018">
    <property type="entry name" value="EF_HAND_1"/>
    <property type="match status" value="1"/>
</dbReference>
<keyword evidence="5 12" id="KW-1133">Transmembrane helix</keyword>
<protein>
    <recommendedName>
        <fullName evidence="10">Protein-serine O-palmitoleoyltransferase porcupine</fullName>
        <ecNumber evidence="9">2.3.1.250</ecNumber>
    </recommendedName>
</protein>
<keyword evidence="4 12" id="KW-0812">Transmembrane</keyword>
<comment type="similarity">
    <text evidence="8">Belongs to the membrane-bound acyltransferase family. Porcupine subfamily.</text>
</comment>